<evidence type="ECO:0000313" key="4">
    <source>
        <dbReference type="EMBL" id="KAF7299403.1"/>
    </source>
</evidence>
<feature type="compositionally biased region" description="Basic and acidic residues" evidence="2">
    <location>
        <begin position="992"/>
        <end position="1020"/>
    </location>
</feature>
<evidence type="ECO:0000256" key="2">
    <source>
        <dbReference type="SAM" id="MobiDB-lite"/>
    </source>
</evidence>
<dbReference type="InterPro" id="IPR001506">
    <property type="entry name" value="Peptidase_M12A"/>
</dbReference>
<feature type="region of interest" description="Disordered" evidence="2">
    <location>
        <begin position="979"/>
        <end position="1021"/>
    </location>
</feature>
<dbReference type="GeneID" id="59348065"/>
<feature type="coiled-coil region" evidence="1">
    <location>
        <begin position="1372"/>
        <end position="1399"/>
    </location>
</feature>
<evidence type="ECO:0000259" key="3">
    <source>
        <dbReference type="SMART" id="SM00235"/>
    </source>
</evidence>
<gene>
    <name evidence="4" type="ORF">MIND_00890100</name>
</gene>
<dbReference type="InterPro" id="IPR006026">
    <property type="entry name" value="Peptidase_Metallo"/>
</dbReference>
<proteinExistence type="predicted"/>
<dbReference type="GO" id="GO:0008270">
    <property type="term" value="F:zinc ion binding"/>
    <property type="evidence" value="ECO:0007669"/>
    <property type="project" value="InterPro"/>
</dbReference>
<evidence type="ECO:0000313" key="5">
    <source>
        <dbReference type="Proteomes" id="UP000636479"/>
    </source>
</evidence>
<dbReference type="SMART" id="SM00235">
    <property type="entry name" value="ZnMc"/>
    <property type="match status" value="1"/>
</dbReference>
<feature type="compositionally biased region" description="Polar residues" evidence="2">
    <location>
        <begin position="316"/>
        <end position="330"/>
    </location>
</feature>
<comment type="caution">
    <text evidence="4">The sequence shown here is derived from an EMBL/GenBank/DDBJ whole genome shotgun (WGS) entry which is preliminary data.</text>
</comment>
<evidence type="ECO:0000256" key="1">
    <source>
        <dbReference type="SAM" id="Coils"/>
    </source>
</evidence>
<feature type="region of interest" description="Disordered" evidence="2">
    <location>
        <begin position="1499"/>
        <end position="1534"/>
    </location>
</feature>
<dbReference type="EMBL" id="JACAZF010000007">
    <property type="protein sequence ID" value="KAF7299403.1"/>
    <property type="molecule type" value="Genomic_DNA"/>
</dbReference>
<dbReference type="RefSeq" id="XP_037218791.1">
    <property type="nucleotide sequence ID" value="XM_037365549.1"/>
</dbReference>
<dbReference type="InterPro" id="IPR024079">
    <property type="entry name" value="MetalloPept_cat_dom_sf"/>
</dbReference>
<feature type="region of interest" description="Disordered" evidence="2">
    <location>
        <begin position="305"/>
        <end position="339"/>
    </location>
</feature>
<sequence length="1811" mass="200222">MSTDKIGLQACTIAVSETQQKDGIVDELVIGALGNGPSGSRRDAVSTRLDYLWDSGATITFSFSDGTPNRQGKVEKILLEWTPYANITFQREETGTIRISFNPAQGSWSYVGKANNEIDSPKPTMNIGWLDDTPEITDSDRGLVLHLFGHCLGLFHEHQSPAQGGSVKLKEEEVYAFSQATQGWSKDTTKANILDVYNNTSLSNYSEVDSTSIMKYPIPSQLAAEGVDVKMNYELSLQDKAFMIINYPRPKPHESALEWTLEYALKVSSVDQETTQSILDAHKTGEIIAVRALFNAFQLTARINKTTSKPGPVPNGASNGTLPRKSNQHPPDSPLEQPTDEWCLTFDDQIDAGATGDGLREISARQRLWLPHQQIKFGFFDISERGCEATEFRKIRVRNALKLYMEHTSLVFVEVEGDEFRSLDFSKASDRAKCPLRIAFGNLEKVDGKVRYGWSQNGKKITTFEFAGPGNAYGAPGPKYATLWLGGQPLTESTNLPVPESDRATASIYHELGHVLGLLHVADPPSSQLKNSQNVVSSLLSFLVDTKSVMFYPSKDPTKLELNTSPSPTDLDVLRLLYPDNGRSDGKFAAALNAFSFYPEDRNTLLGLADRVIGQDNKIDEELNVILWSNIATAFNKNDRRGQLSTSPPVGHNLADKTGPLIDPAFEPANAWCASSICDDAVAKGSASRPDGFIEAQDQLWQPYERITYGFLPWKASPSKPNQSERDCAPTPYRKQFVKDVISQYMKHASIVLEEVPDDFMTLADFSKEQDRQRVDIRIAFGPPVRKSPEALVWGWSYTGAHARKFDGFPKPGAPAYATTFLGGLPQHSAHEVSEKHLTEMTRAVYHEVGHVFGLSHEHDSSTSSIVGAGNTISRILVATMLDPDSIMLHRNKPYPKLSQPKYNQKPSNTDLALLRLMYPDNGDARGAFARALRQMQFSPPDAETLLTKVALAVATPSEVNTTEIKRIRSGIALDINLAPRLAQPPPPLTGPHRDSDLRGLRNDDGETHRLDADEAKDDGSSNGQAAGFLYELVQTLKQFFNPGGNQQFVLQFPGRFLDQNSYAWDTSEAGINGQFVKPIVVNESEFRLVDQLYDLQDTVGGPNGTNLSIVYEQLLNNLLPKFVPNGLGAQQAEIRDWLTKEVPSSQWIKDIQARHRERLRDEANALALSLGTKTAEQIAEENKNRKDEPPDTKNTINRIELSQLLMNEYLYAKQDWQIERDALIKQANASDLGTNESKKALNELTRKLAHITASRQSLLAEKYNDAVVRGHLHTIKEYLGYLDIASPAAALQSAKDSLREASMSSLDGSMKVYPVQLSPLDWFEGLSTSFTMEDLTQDPEVIRQQIKAKSQQLDVLNSQLVTLQMGSKGDPAELEKQVEDLRTELDSAQTDLAKAYSSNVIETAKTFLTVEGNVDKAGFKTVFAWADATIDKLDGMLSKVQDAQARLNATSRAFTMALAARALAIATDTKEQQRQISLQIQSLTEDLKELQLRWQTLTAKTGGTKPPDPPNTDEAELPKTPVMLPGEASSGGSRWQTIAFTSSSESRQKWSSSNSSASSKSWSCNLWFASASSSSSSESASSASETKASKDTIELAFRATLVTVDRGGWFQPQFFKQSNAFYKVNKGISWVDNAKEKVTGLMPGFPVAYILAKDIVIRITHDKSASKDSKTHDASNSASSGGILCFSYSQSNSSTNDSSSSNFQAYSNGFVVKIPGPQILGYIMEKVAPDEGELMPSKLPEDFFIPDKQFEEKKLNQEHKLKSLAAGLEQPNEEPLLTREHLKEVLDTMMEDNIEELYEKLRKPETKAST</sequence>
<dbReference type="OrthoDB" id="291007at2759"/>
<protein>
    <submittedName>
        <fullName evidence="4">ZnMc domain-containing protein</fullName>
    </submittedName>
</protein>
<keyword evidence="5" id="KW-1185">Reference proteome</keyword>
<dbReference type="Pfam" id="PF01400">
    <property type="entry name" value="Astacin"/>
    <property type="match status" value="1"/>
</dbReference>
<dbReference type="GO" id="GO:0006508">
    <property type="term" value="P:proteolysis"/>
    <property type="evidence" value="ECO:0007669"/>
    <property type="project" value="InterPro"/>
</dbReference>
<dbReference type="Proteomes" id="UP000636479">
    <property type="component" value="Unassembled WGS sequence"/>
</dbReference>
<name>A0A8H6W2M0_9AGAR</name>
<reference evidence="4" key="1">
    <citation type="submission" date="2020-05" db="EMBL/GenBank/DDBJ databases">
        <title>Mycena genomes resolve the evolution of fungal bioluminescence.</title>
        <authorList>
            <person name="Tsai I.J."/>
        </authorList>
    </citation>
    <scope>NUCLEOTIDE SEQUENCE</scope>
    <source>
        <strain evidence="4">171206Taipei</strain>
    </source>
</reference>
<dbReference type="SUPFAM" id="SSF55486">
    <property type="entry name" value="Metalloproteases ('zincins'), catalytic domain"/>
    <property type="match status" value="3"/>
</dbReference>
<organism evidence="4 5">
    <name type="scientific">Mycena indigotica</name>
    <dbReference type="NCBI Taxonomy" id="2126181"/>
    <lineage>
        <taxon>Eukaryota</taxon>
        <taxon>Fungi</taxon>
        <taxon>Dikarya</taxon>
        <taxon>Basidiomycota</taxon>
        <taxon>Agaricomycotina</taxon>
        <taxon>Agaricomycetes</taxon>
        <taxon>Agaricomycetidae</taxon>
        <taxon>Agaricales</taxon>
        <taxon>Marasmiineae</taxon>
        <taxon>Mycenaceae</taxon>
        <taxon>Mycena</taxon>
    </lineage>
</organism>
<accession>A0A8H6W2M0</accession>
<feature type="domain" description="Peptidase metallopeptidase" evidence="3">
    <location>
        <begin position="49"/>
        <end position="199"/>
    </location>
</feature>
<dbReference type="GO" id="GO:0004222">
    <property type="term" value="F:metalloendopeptidase activity"/>
    <property type="evidence" value="ECO:0007669"/>
    <property type="project" value="InterPro"/>
</dbReference>
<dbReference type="Gene3D" id="3.40.390.10">
    <property type="entry name" value="Collagenase (Catalytic Domain)"/>
    <property type="match status" value="3"/>
</dbReference>
<keyword evidence="1" id="KW-0175">Coiled coil</keyword>